<dbReference type="EMBL" id="SLZU01000003">
    <property type="protein sequence ID" value="TCS65741.1"/>
    <property type="molecule type" value="Genomic_DNA"/>
</dbReference>
<dbReference type="AntiFam" id="ANF00047">
    <property type="entry name" value="Overlaps RNaseP, same strand"/>
</dbReference>
<gene>
    <name evidence="2" type="ORF">EDD52_103158</name>
</gene>
<reference evidence="2 3" key="1">
    <citation type="submission" date="2019-03" db="EMBL/GenBank/DDBJ databases">
        <title>Genomic Encyclopedia of Type Strains, Phase IV (KMG-IV): sequencing the most valuable type-strain genomes for metagenomic binning, comparative biology and taxonomic classification.</title>
        <authorList>
            <person name="Goeker M."/>
        </authorList>
    </citation>
    <scope>NUCLEOTIDE SEQUENCE [LARGE SCALE GENOMIC DNA]</scope>
    <source>
        <strain evidence="2 3">DSM 104836</strain>
    </source>
</reference>
<protein>
    <submittedName>
        <fullName evidence="2">Uncharacterized protein</fullName>
    </submittedName>
</protein>
<sequence>MAAGQQCSEESPDSLRQRCRVTPGQGNLTESATENRPPVAPEVRQRTYRRCAKGACDGSG</sequence>
<dbReference type="Proteomes" id="UP000295696">
    <property type="component" value="Unassembled WGS sequence"/>
</dbReference>
<dbReference type="AlphaFoldDB" id="A0A4V2UPF3"/>
<evidence type="ECO:0000313" key="3">
    <source>
        <dbReference type="Proteomes" id="UP000295696"/>
    </source>
</evidence>
<organism evidence="2 3">
    <name type="scientific">Primorskyibacter sedentarius</name>
    <dbReference type="NCBI Taxonomy" id="745311"/>
    <lineage>
        <taxon>Bacteria</taxon>
        <taxon>Pseudomonadati</taxon>
        <taxon>Pseudomonadota</taxon>
        <taxon>Alphaproteobacteria</taxon>
        <taxon>Rhodobacterales</taxon>
        <taxon>Roseobacteraceae</taxon>
        <taxon>Primorskyibacter</taxon>
    </lineage>
</organism>
<evidence type="ECO:0000313" key="2">
    <source>
        <dbReference type="EMBL" id="TCS65741.1"/>
    </source>
</evidence>
<feature type="compositionally biased region" description="Polar residues" evidence="1">
    <location>
        <begin position="24"/>
        <end position="34"/>
    </location>
</feature>
<evidence type="ECO:0000256" key="1">
    <source>
        <dbReference type="SAM" id="MobiDB-lite"/>
    </source>
</evidence>
<keyword evidence="3" id="KW-1185">Reference proteome</keyword>
<name>A0A4V2UPF3_9RHOB</name>
<feature type="region of interest" description="Disordered" evidence="1">
    <location>
        <begin position="1"/>
        <end position="46"/>
    </location>
</feature>
<accession>A0A4V2UPF3</accession>
<proteinExistence type="predicted"/>
<comment type="caution">
    <text evidence="2">The sequence shown here is derived from an EMBL/GenBank/DDBJ whole genome shotgun (WGS) entry which is preliminary data.</text>
</comment>